<dbReference type="Proteomes" id="UP000245288">
    <property type="component" value="Unassembled WGS sequence"/>
</dbReference>
<keyword evidence="2" id="KW-1185">Reference proteome</keyword>
<name>A0A2V1JP05_EUBRA</name>
<protein>
    <recommendedName>
        <fullName evidence="3">DUF4194 domain-containing protein</fullName>
    </recommendedName>
</protein>
<evidence type="ECO:0000313" key="1">
    <source>
        <dbReference type="EMBL" id="PWE85394.1"/>
    </source>
</evidence>
<evidence type="ECO:0008006" key="3">
    <source>
        <dbReference type="Google" id="ProtNLM"/>
    </source>
</evidence>
<proteinExistence type="predicted"/>
<organism evidence="1 2">
    <name type="scientific">Eubacterium ramulus</name>
    <dbReference type="NCBI Taxonomy" id="39490"/>
    <lineage>
        <taxon>Bacteria</taxon>
        <taxon>Bacillati</taxon>
        <taxon>Bacillota</taxon>
        <taxon>Clostridia</taxon>
        <taxon>Eubacteriales</taxon>
        <taxon>Eubacteriaceae</taxon>
        <taxon>Eubacterium</taxon>
    </lineage>
</organism>
<comment type="caution">
    <text evidence="1">The sequence shown here is derived from an EMBL/GenBank/DDBJ whole genome shotgun (WGS) entry which is preliminary data.</text>
</comment>
<reference evidence="1 2" key="1">
    <citation type="submission" date="2014-09" db="EMBL/GenBank/DDBJ databases">
        <title>Butyrate-producing bacteria isolated from human gut.</title>
        <authorList>
            <person name="Zhang Q."/>
            <person name="Zhao L."/>
        </authorList>
    </citation>
    <scope>NUCLEOTIDE SEQUENCE [LARGE SCALE GENOMIC DNA]</scope>
    <source>
        <strain evidence="1 2">21</strain>
    </source>
</reference>
<dbReference type="EMBL" id="JRFU01000211">
    <property type="protein sequence ID" value="PWE85394.1"/>
    <property type="molecule type" value="Genomic_DNA"/>
</dbReference>
<sequence>MSIETIWEDFTSSEKHLFQKSCRRLLKQTFLVRDKDEDYKKMYYFVAKRQEVFEQYFSFIGFDIVLDRENGVVMLRNSAEFGENGKLQGNRLALKKAESLVLCCLWTLYVDRLRSGSLAQTITVSITDLGFTLEKYGLKEPLDKTLMANILKLFSRYNLIEVKGKVGEPDCLIRLYASLQFALDTEEFKKFVEVTEKKMMEKEDTETEEDADDAE</sequence>
<dbReference type="AlphaFoldDB" id="A0A2V1JP05"/>
<dbReference type="RefSeq" id="WP_181369402.1">
    <property type="nucleotide sequence ID" value="NZ_CAJLEE010000083.1"/>
</dbReference>
<dbReference type="Pfam" id="PF13835">
    <property type="entry name" value="DUF4194"/>
    <property type="match status" value="1"/>
</dbReference>
<accession>A0A2V1JP05</accession>
<gene>
    <name evidence="1" type="ORF">LG34_16190</name>
</gene>
<evidence type="ECO:0000313" key="2">
    <source>
        <dbReference type="Proteomes" id="UP000245288"/>
    </source>
</evidence>
<dbReference type="InterPro" id="IPR025449">
    <property type="entry name" value="JetB"/>
</dbReference>